<accession>A0ABZ2Y3F0</accession>
<feature type="coiled-coil region" evidence="1">
    <location>
        <begin position="83"/>
        <end position="216"/>
    </location>
</feature>
<name>A0ABZ2Y3F0_9FIRM</name>
<dbReference type="RefSeq" id="WP_341876714.1">
    <property type="nucleotide sequence ID" value="NZ_CP121687.1"/>
</dbReference>
<proteinExistence type="predicted"/>
<keyword evidence="1" id="KW-0175">Coiled coil</keyword>
<dbReference type="EMBL" id="CP121687">
    <property type="protein sequence ID" value="WZL69725.1"/>
    <property type="molecule type" value="Genomic_DNA"/>
</dbReference>
<evidence type="ECO:0000313" key="3">
    <source>
        <dbReference type="Proteomes" id="UP001486565"/>
    </source>
</evidence>
<evidence type="ECO:0000256" key="1">
    <source>
        <dbReference type="SAM" id="Coils"/>
    </source>
</evidence>
<protein>
    <submittedName>
        <fullName evidence="2">Uncharacterized protein</fullName>
    </submittedName>
</protein>
<evidence type="ECO:0000313" key="2">
    <source>
        <dbReference type="EMBL" id="WZL69725.1"/>
    </source>
</evidence>
<reference evidence="2 3" key="1">
    <citation type="submission" date="2023-03" db="EMBL/GenBank/DDBJ databases">
        <title>Novel Species.</title>
        <authorList>
            <person name="Ma S."/>
        </authorList>
    </citation>
    <scope>NUCLEOTIDE SEQUENCE [LARGE SCALE GENOMIC DNA]</scope>
    <source>
        <strain evidence="2 3">LIND6LT2</strain>
    </source>
</reference>
<organism evidence="2 3">
    <name type="scientific">Defluviitalea saccharophila</name>
    <dbReference type="NCBI Taxonomy" id="879970"/>
    <lineage>
        <taxon>Bacteria</taxon>
        <taxon>Bacillati</taxon>
        <taxon>Bacillota</taxon>
        <taxon>Clostridia</taxon>
        <taxon>Lachnospirales</taxon>
        <taxon>Defluviitaleaceae</taxon>
        <taxon>Defluviitalea</taxon>
    </lineage>
</organism>
<keyword evidence="3" id="KW-1185">Reference proteome</keyword>
<gene>
    <name evidence="2" type="ORF">QBE51_13210</name>
</gene>
<dbReference type="Proteomes" id="UP001486565">
    <property type="component" value="Chromosome"/>
</dbReference>
<sequence length="241" mass="28580">MPQERSEKKGINWLKGIRSSQIQMEQPTVELQSSVELSEEIEQTTSQNDNDLFSKDTHDKIVLDLIVSLENMLKDRQLILYKNKALEEQLHNANESISRLKQDQLKKEQLLQEKNKEIRSLEDSLTSKQMSYEQLLEDYKEYQNTSKIEYDKIVNRLEAERNKYNRLNEQATNAQYQNMLKINELEEKIRNLEIENQQYAEQYQKILKEKTELLQTINDFTERMSFSFSLKNTASNSSAQE</sequence>